<dbReference type="Gene3D" id="3.40.190.10">
    <property type="entry name" value="Periplasmic binding protein-like II"/>
    <property type="match status" value="1"/>
</dbReference>
<proteinExistence type="predicted"/>
<dbReference type="KEGG" id="xyk:GT347_11145"/>
<dbReference type="SUPFAM" id="SSF53850">
    <property type="entry name" value="Periplasmic binding protein-like II"/>
    <property type="match status" value="1"/>
</dbReference>
<dbReference type="GO" id="GO:1904680">
    <property type="term" value="F:peptide transmembrane transporter activity"/>
    <property type="evidence" value="ECO:0007669"/>
    <property type="project" value="TreeGrafter"/>
</dbReference>
<dbReference type="InterPro" id="IPR030678">
    <property type="entry name" value="Peptide/Ni-bd"/>
</dbReference>
<feature type="signal peptide" evidence="1">
    <location>
        <begin position="1"/>
        <end position="25"/>
    </location>
</feature>
<dbReference type="PIRSF" id="PIRSF002741">
    <property type="entry name" value="MppA"/>
    <property type="match status" value="1"/>
</dbReference>
<evidence type="ECO:0000313" key="4">
    <source>
        <dbReference type="Proteomes" id="UP000464787"/>
    </source>
</evidence>
<dbReference type="AlphaFoldDB" id="A0A857J675"/>
<dbReference type="GO" id="GO:0030288">
    <property type="term" value="C:outer membrane-bounded periplasmic space"/>
    <property type="evidence" value="ECO:0007669"/>
    <property type="project" value="UniProtKB-ARBA"/>
</dbReference>
<dbReference type="EMBL" id="CP047650">
    <property type="protein sequence ID" value="QHI98501.1"/>
    <property type="molecule type" value="Genomic_DNA"/>
</dbReference>
<name>A0A857J675_9BURK</name>
<evidence type="ECO:0000259" key="2">
    <source>
        <dbReference type="Pfam" id="PF00496"/>
    </source>
</evidence>
<dbReference type="GO" id="GO:0043190">
    <property type="term" value="C:ATP-binding cassette (ABC) transporter complex"/>
    <property type="evidence" value="ECO:0007669"/>
    <property type="project" value="InterPro"/>
</dbReference>
<protein>
    <submittedName>
        <fullName evidence="3">ABC transporter substrate-binding protein</fullName>
    </submittedName>
</protein>
<dbReference type="Pfam" id="PF00496">
    <property type="entry name" value="SBP_bac_5"/>
    <property type="match status" value="1"/>
</dbReference>
<gene>
    <name evidence="3" type="ORF">GT347_11145</name>
</gene>
<dbReference type="Gene3D" id="3.10.105.10">
    <property type="entry name" value="Dipeptide-binding Protein, Domain 3"/>
    <property type="match status" value="1"/>
</dbReference>
<feature type="chain" id="PRO_5032691827" evidence="1">
    <location>
        <begin position="26"/>
        <end position="524"/>
    </location>
</feature>
<dbReference type="PANTHER" id="PTHR30290">
    <property type="entry name" value="PERIPLASMIC BINDING COMPONENT OF ABC TRANSPORTER"/>
    <property type="match status" value="1"/>
</dbReference>
<dbReference type="InterPro" id="IPR039424">
    <property type="entry name" value="SBP_5"/>
</dbReference>
<keyword evidence="1" id="KW-0732">Signal</keyword>
<dbReference type="RefSeq" id="WP_160552018.1">
    <property type="nucleotide sequence ID" value="NZ_CP047650.1"/>
</dbReference>
<accession>A0A857J675</accession>
<organism evidence="3 4">
    <name type="scientific">Xylophilus rhododendri</name>
    <dbReference type="NCBI Taxonomy" id="2697032"/>
    <lineage>
        <taxon>Bacteria</taxon>
        <taxon>Pseudomonadati</taxon>
        <taxon>Pseudomonadota</taxon>
        <taxon>Betaproteobacteria</taxon>
        <taxon>Burkholderiales</taxon>
        <taxon>Xylophilus</taxon>
    </lineage>
</organism>
<reference evidence="3 4" key="1">
    <citation type="submission" date="2020-01" db="EMBL/GenBank/DDBJ databases">
        <title>Genome sequencing of strain KACC 21265.</title>
        <authorList>
            <person name="Heo J."/>
            <person name="Kim S.-J."/>
            <person name="Kim J.-S."/>
            <person name="Hong S.-B."/>
            <person name="Kwon S.-W."/>
        </authorList>
    </citation>
    <scope>NUCLEOTIDE SEQUENCE [LARGE SCALE GENOMIC DNA]</scope>
    <source>
        <strain evidence="3 4">KACC 21265</strain>
    </source>
</reference>
<keyword evidence="4" id="KW-1185">Reference proteome</keyword>
<sequence length="524" mass="58435">MTRRSHALRALPLLALALGATALQAQTTKSVTLLRDLETDRYDPHRTTARGAAEVLFMAGDTLVGLDYDLKKPVPALAKSWTVSDDGLTYTFKLRENVTFCSGKKMTSQDVADSYKRWLDPATKGLEKWRAGPVDSITTPDPYTVVYKLKRPYADLLRQMSQHSHTVINLEQVKALGADFGVKGFDGTGPYCFQSWTPRNEVVLTRHEGYDWGPAIYADPRPKVDRVVWKIVPEETTRLTALQTNQADATRYLPYYALKDLKASRNLSASKAPVYNWTFFVGFKIDKPGVSDEKVRQAMNLAVDRKTLTDIITFGNSTPATSMLATDTPTPGQTPFHFDPARANKLLDEAGWVKKPDGFRYKDGVKLSPLLYGIAGYWKDILEAVQGDLRKVGVDLRVQLFDSTVAWGKLATQEFDMFSIGFGYMSTGEGLNNYFISTSVPTPNRMNWKDPETDKLLSEGDSARDPAAADKFYSQVLGKTSAAAVWIPLFHDSLWLVNGPRLKPLKAHGIEGTAFYKGLDFAWK</sequence>
<feature type="domain" description="Solute-binding protein family 5" evidence="2">
    <location>
        <begin position="72"/>
        <end position="426"/>
    </location>
</feature>
<evidence type="ECO:0000313" key="3">
    <source>
        <dbReference type="EMBL" id="QHI98501.1"/>
    </source>
</evidence>
<dbReference type="PANTHER" id="PTHR30290:SF83">
    <property type="entry name" value="ABC TRANSPORTER SUBSTRATE-BINDING PROTEIN"/>
    <property type="match status" value="1"/>
</dbReference>
<evidence type="ECO:0000256" key="1">
    <source>
        <dbReference type="SAM" id="SignalP"/>
    </source>
</evidence>
<dbReference type="InterPro" id="IPR000914">
    <property type="entry name" value="SBP_5_dom"/>
</dbReference>
<dbReference type="Proteomes" id="UP000464787">
    <property type="component" value="Chromosome"/>
</dbReference>
<dbReference type="GO" id="GO:0015833">
    <property type="term" value="P:peptide transport"/>
    <property type="evidence" value="ECO:0007669"/>
    <property type="project" value="TreeGrafter"/>
</dbReference>